<dbReference type="PANTHER" id="PTHR20898:SF0">
    <property type="entry name" value="DAEDALUS ON 3-RELATED"/>
    <property type="match status" value="1"/>
</dbReference>
<dbReference type="Proteomes" id="UP000183832">
    <property type="component" value="Unassembled WGS sequence"/>
</dbReference>
<dbReference type="PANTHER" id="PTHR20898">
    <property type="entry name" value="DAEDALUS ON 3-RELATED-RELATED"/>
    <property type="match status" value="1"/>
</dbReference>
<reference evidence="2 3" key="1">
    <citation type="submission" date="2015-04" db="EMBL/GenBank/DDBJ databases">
        <authorList>
            <person name="Syromyatnikov M.Y."/>
            <person name="Popov V.N."/>
        </authorList>
    </citation>
    <scope>NUCLEOTIDE SEQUENCE [LARGE SCALE GENOMIC DNA]</scope>
</reference>
<proteinExistence type="predicted"/>
<gene>
    <name evidence="2" type="ORF">CLUMA_CG018031</name>
</gene>
<feature type="chain" id="PRO_5012453040" evidence="1">
    <location>
        <begin position="23"/>
        <end position="199"/>
    </location>
</feature>
<dbReference type="EMBL" id="CVRI01000064">
    <property type="protein sequence ID" value="CRL05113.1"/>
    <property type="molecule type" value="Genomic_DNA"/>
</dbReference>
<organism evidence="2 3">
    <name type="scientific">Clunio marinus</name>
    <dbReference type="NCBI Taxonomy" id="568069"/>
    <lineage>
        <taxon>Eukaryota</taxon>
        <taxon>Metazoa</taxon>
        <taxon>Ecdysozoa</taxon>
        <taxon>Arthropoda</taxon>
        <taxon>Hexapoda</taxon>
        <taxon>Insecta</taxon>
        <taxon>Pterygota</taxon>
        <taxon>Neoptera</taxon>
        <taxon>Endopterygota</taxon>
        <taxon>Diptera</taxon>
        <taxon>Nematocera</taxon>
        <taxon>Chironomoidea</taxon>
        <taxon>Chironomidae</taxon>
        <taxon>Clunio</taxon>
    </lineage>
</organism>
<accession>A0A1J1J2P2</accession>
<dbReference type="OrthoDB" id="7727171at2759"/>
<feature type="signal peptide" evidence="1">
    <location>
        <begin position="1"/>
        <end position="22"/>
    </location>
</feature>
<name>A0A1J1J2P2_9DIPT</name>
<keyword evidence="1" id="KW-0732">Signal</keyword>
<dbReference type="AlphaFoldDB" id="A0A1J1J2P2"/>
<sequence>MKTQEVFWFLLSSFLLFSIVTATRNVLTKSQTNDEIQTIYVKAVRCNFSEDYFYQNYSCYAKSYNRSFSTVNILSTVKPVNIDKVYLNWKLFFKYGVIYREVMYLSRIDYCQACKFGTSNKILKQIFSMMRDSDPKIFTVRCPGSLNITNFYIKTGTMLSIFPTGDYKTFFEWELENKTLVESLEIISSLNSPNKDTFG</sequence>
<protein>
    <submittedName>
        <fullName evidence="2">CLUMA_CG018031, isoform A</fullName>
    </submittedName>
</protein>
<evidence type="ECO:0000313" key="3">
    <source>
        <dbReference type="Proteomes" id="UP000183832"/>
    </source>
</evidence>
<keyword evidence="3" id="KW-1185">Reference proteome</keyword>
<evidence type="ECO:0000256" key="1">
    <source>
        <dbReference type="SAM" id="SignalP"/>
    </source>
</evidence>
<evidence type="ECO:0000313" key="2">
    <source>
        <dbReference type="EMBL" id="CRL05113.1"/>
    </source>
</evidence>